<protein>
    <submittedName>
        <fullName evidence="1">Uncharacterized protein</fullName>
    </submittedName>
</protein>
<dbReference type="AlphaFoldDB" id="A0A919R341"/>
<organism evidence="1 2">
    <name type="scientific">Sphaerisporangium rufum</name>
    <dbReference type="NCBI Taxonomy" id="1381558"/>
    <lineage>
        <taxon>Bacteria</taxon>
        <taxon>Bacillati</taxon>
        <taxon>Actinomycetota</taxon>
        <taxon>Actinomycetes</taxon>
        <taxon>Streptosporangiales</taxon>
        <taxon>Streptosporangiaceae</taxon>
        <taxon>Sphaerisporangium</taxon>
    </lineage>
</organism>
<comment type="caution">
    <text evidence="1">The sequence shown here is derived from an EMBL/GenBank/DDBJ whole genome shotgun (WGS) entry which is preliminary data.</text>
</comment>
<gene>
    <name evidence="1" type="ORF">Sru01_37790</name>
</gene>
<accession>A0A919R341</accession>
<evidence type="ECO:0000313" key="1">
    <source>
        <dbReference type="EMBL" id="GII78797.1"/>
    </source>
</evidence>
<proteinExistence type="predicted"/>
<name>A0A919R341_9ACTN</name>
<sequence length="398" mass="42172">MGMRGAGGPPMSLEGVDDALRRRGEERERVAGDLLDLDGHQSVALLSGLALTGETGRRWERARGLIATLWWLFDGYRRVLDLAQEARAAGRPDLARLTALLAGPSVELKPEDVPVERRSLLRAVGEQITLDVALARMDEAYREAAATVAAVDAAWSELLPPLDRADAARRAARDAATALGEPDPVLDRLDAAAARLRERVTTDPLGSAALGPDLAAALAAATARLAELERAALLREDLAARTGRLAARIDEVAAAEAEARAVRDTVQRKIVAPGLPEPPAQAAALRDRLAALGTVGGRWLELAERLAALEQGVEEALARARAAADSAGGLIGRRDELRGRLSAYQAKAFRLGHAEDAGLAVLYGAARDLLWTAPCDLRRATVAVAEYQRAITRIGAAG</sequence>
<dbReference type="Proteomes" id="UP000655287">
    <property type="component" value="Unassembled WGS sequence"/>
</dbReference>
<reference evidence="1" key="1">
    <citation type="submission" date="2021-01" db="EMBL/GenBank/DDBJ databases">
        <title>Whole genome shotgun sequence of Sphaerisporangium rufum NBRC 109079.</title>
        <authorList>
            <person name="Komaki H."/>
            <person name="Tamura T."/>
        </authorList>
    </citation>
    <scope>NUCLEOTIDE SEQUENCE</scope>
    <source>
        <strain evidence="1">NBRC 109079</strain>
    </source>
</reference>
<keyword evidence="2" id="KW-1185">Reference proteome</keyword>
<dbReference type="EMBL" id="BOOU01000053">
    <property type="protein sequence ID" value="GII78797.1"/>
    <property type="molecule type" value="Genomic_DNA"/>
</dbReference>
<evidence type="ECO:0000313" key="2">
    <source>
        <dbReference type="Proteomes" id="UP000655287"/>
    </source>
</evidence>